<keyword evidence="2" id="KW-1185">Reference proteome</keyword>
<organism evidence="1 2">
    <name type="scientific">Herminiimonas contaminans</name>
    <dbReference type="NCBI Taxonomy" id="1111140"/>
    <lineage>
        <taxon>Bacteria</taxon>
        <taxon>Pseudomonadati</taxon>
        <taxon>Pseudomonadota</taxon>
        <taxon>Betaproteobacteria</taxon>
        <taxon>Burkholderiales</taxon>
        <taxon>Oxalobacteraceae</taxon>
        <taxon>Herminiimonas</taxon>
    </lineage>
</organism>
<dbReference type="RefSeq" id="WP_195875578.1">
    <property type="nucleotide sequence ID" value="NZ_JADOEL010000007.1"/>
</dbReference>
<dbReference type="Proteomes" id="UP000657372">
    <property type="component" value="Unassembled WGS sequence"/>
</dbReference>
<accession>A0ABS0ET92</accession>
<name>A0ABS0ET92_9BURK</name>
<evidence type="ECO:0000313" key="2">
    <source>
        <dbReference type="Proteomes" id="UP000657372"/>
    </source>
</evidence>
<reference evidence="1 2" key="1">
    <citation type="submission" date="2020-11" db="EMBL/GenBank/DDBJ databases">
        <title>WGS of Herminiimonas contaminans strain Marseille-Q4544 isolated from planarians Schmidtea mediterranea.</title>
        <authorList>
            <person name="Kangale L."/>
        </authorList>
    </citation>
    <scope>NUCLEOTIDE SEQUENCE [LARGE SCALE GENOMIC DNA]</scope>
    <source>
        <strain evidence="1 2">Marseille-Q4544</strain>
    </source>
</reference>
<comment type="caution">
    <text evidence="1">The sequence shown here is derived from an EMBL/GenBank/DDBJ whole genome shotgun (WGS) entry which is preliminary data.</text>
</comment>
<dbReference type="EMBL" id="JADOEL010000007">
    <property type="protein sequence ID" value="MBF8178065.1"/>
    <property type="molecule type" value="Genomic_DNA"/>
</dbReference>
<gene>
    <name evidence="1" type="ORF">IXC47_10265</name>
</gene>
<evidence type="ECO:0000313" key="1">
    <source>
        <dbReference type="EMBL" id="MBF8178065.1"/>
    </source>
</evidence>
<protein>
    <submittedName>
        <fullName evidence="1">Uncharacterized protein</fullName>
    </submittedName>
</protein>
<proteinExistence type="predicted"/>
<sequence length="137" mass="15707">MRRGLILLTLFLAACQSPDAIKERTPESAPERNLLMANVVIWWAHGNEPFWKFTADSGKVRFESLGETAEYFPYSEFGNEDSTRTYKARNEHTTIEIRMLQQVCIDNMSGAQYPWTAEVTIGKRKLQGCGERGRLME</sequence>
<dbReference type="PROSITE" id="PS51257">
    <property type="entry name" value="PROKAR_LIPOPROTEIN"/>
    <property type="match status" value="1"/>
</dbReference>